<dbReference type="EMBL" id="JAOPKA010000018">
    <property type="protein sequence ID" value="MCU4743725.1"/>
    <property type="molecule type" value="Genomic_DNA"/>
</dbReference>
<reference evidence="1" key="1">
    <citation type="submission" date="2022-09" db="EMBL/GenBank/DDBJ databases">
        <title>Enrichment on poylsaccharides allowed isolation of novel metabolic and taxonomic groups of Haloarchaea.</title>
        <authorList>
            <person name="Sorokin D.Y."/>
            <person name="Elcheninov A.G."/>
            <person name="Khizhniak T.V."/>
            <person name="Kolganova T.V."/>
            <person name="Kublanov I.V."/>
        </authorList>
    </citation>
    <scope>NUCLEOTIDE SEQUENCE</scope>
    <source>
        <strain evidence="1">AArc-xg1-1</strain>
    </source>
</reference>
<feature type="non-terminal residue" evidence="1">
    <location>
        <position position="1"/>
    </location>
</feature>
<evidence type="ECO:0000313" key="2">
    <source>
        <dbReference type="Proteomes" id="UP001321018"/>
    </source>
</evidence>
<protein>
    <submittedName>
        <fullName evidence="1">Uncharacterized protein</fullName>
    </submittedName>
</protein>
<dbReference type="Proteomes" id="UP001321018">
    <property type="component" value="Unassembled WGS sequence"/>
</dbReference>
<organism evidence="1 2">
    <name type="scientific">Natronoglomus mannanivorans</name>
    <dbReference type="NCBI Taxonomy" id="2979990"/>
    <lineage>
        <taxon>Archaea</taxon>
        <taxon>Methanobacteriati</taxon>
        <taxon>Methanobacteriota</taxon>
        <taxon>Stenosarchaea group</taxon>
        <taxon>Halobacteria</taxon>
        <taxon>Halobacteriales</taxon>
        <taxon>Natrialbaceae</taxon>
        <taxon>Natronoglomus</taxon>
    </lineage>
</organism>
<gene>
    <name evidence="1" type="ORF">OB960_20275</name>
</gene>
<accession>A0AAP2Z3D7</accession>
<evidence type="ECO:0000313" key="1">
    <source>
        <dbReference type="EMBL" id="MCU4743725.1"/>
    </source>
</evidence>
<proteinExistence type="predicted"/>
<dbReference type="RefSeq" id="WP_338005540.1">
    <property type="nucleotide sequence ID" value="NZ_JAOPKA010000018.1"/>
</dbReference>
<name>A0AAP2Z3D7_9EURY</name>
<dbReference type="AlphaFoldDB" id="A0AAP2Z3D7"/>
<comment type="caution">
    <text evidence="1">The sequence shown here is derived from an EMBL/GenBank/DDBJ whole genome shotgun (WGS) entry which is preliminary data.</text>
</comment>
<sequence length="84" mass="9157">SNTLSKRRCEINKVLHKSVINYFHLVNPDTVTQIGCEVAGVSGINPEVGDNSLARGNNPIQFDSGIGQLTKNGTQREVFLVDCE</sequence>